<dbReference type="HAMAP" id="MF_00651">
    <property type="entry name" value="Nuclease_YqgF"/>
    <property type="match status" value="1"/>
</dbReference>
<comment type="function">
    <text evidence="5">Could be a nuclease involved in processing of the 5'-end of pre-16S rRNA.</text>
</comment>
<evidence type="ECO:0000256" key="5">
    <source>
        <dbReference type="HAMAP-Rule" id="MF_00651"/>
    </source>
</evidence>
<dbReference type="RefSeq" id="WP_284693954.1">
    <property type="nucleotide sequence ID" value="NZ_JAUSWG010000007.1"/>
</dbReference>
<keyword evidence="8" id="KW-1185">Reference proteome</keyword>
<dbReference type="Proteomes" id="UP001232584">
    <property type="component" value="Unassembled WGS sequence"/>
</dbReference>
<keyword evidence="3 5" id="KW-0540">Nuclease</keyword>
<dbReference type="CDD" id="cd16964">
    <property type="entry name" value="YqgF"/>
    <property type="match status" value="1"/>
</dbReference>
<evidence type="ECO:0000256" key="3">
    <source>
        <dbReference type="ARBA" id="ARBA00022722"/>
    </source>
</evidence>
<dbReference type="InterPro" id="IPR037027">
    <property type="entry name" value="YqgF/RNaseH-like_dom_sf"/>
</dbReference>
<dbReference type="PANTHER" id="PTHR33317">
    <property type="entry name" value="POLYNUCLEOTIDYL TRANSFERASE, RIBONUCLEASE H-LIKE SUPERFAMILY PROTEIN"/>
    <property type="match status" value="1"/>
</dbReference>
<dbReference type="SMART" id="SM00732">
    <property type="entry name" value="YqgFc"/>
    <property type="match status" value="1"/>
</dbReference>
<name>A0ABU0N0M2_9FIRM</name>
<sequence length="142" mass="15820">MILDGRIMGLDVGDKTIGVAVSDLMGITAQGVKTVRRVGKKKDIEELKAIIKEKQVNKIVSGLPKNMNGTLGPQGEKVIKFCELLEKETGIKIEYWDERLSTVAAERSLIEADVRREKRKKVIDMLAAVIILQGYLDSKRIL</sequence>
<evidence type="ECO:0000313" key="7">
    <source>
        <dbReference type="EMBL" id="MDQ0556707.1"/>
    </source>
</evidence>
<comment type="subcellular location">
    <subcellularLocation>
        <location evidence="5">Cytoplasm</location>
    </subcellularLocation>
</comment>
<dbReference type="InterPro" id="IPR005227">
    <property type="entry name" value="YqgF"/>
</dbReference>
<evidence type="ECO:0000256" key="4">
    <source>
        <dbReference type="ARBA" id="ARBA00022801"/>
    </source>
</evidence>
<proteinExistence type="inferred from homology"/>
<dbReference type="EC" id="3.1.-.-" evidence="5"/>
<dbReference type="Pfam" id="PF03652">
    <property type="entry name" value="RuvX"/>
    <property type="match status" value="1"/>
</dbReference>
<evidence type="ECO:0000259" key="6">
    <source>
        <dbReference type="SMART" id="SM00732"/>
    </source>
</evidence>
<dbReference type="InterPro" id="IPR012337">
    <property type="entry name" value="RNaseH-like_sf"/>
</dbReference>
<comment type="caution">
    <text evidence="7">The sequence shown here is derived from an EMBL/GenBank/DDBJ whole genome shotgun (WGS) entry which is preliminary data.</text>
</comment>
<evidence type="ECO:0000256" key="1">
    <source>
        <dbReference type="ARBA" id="ARBA00022490"/>
    </source>
</evidence>
<dbReference type="GO" id="GO:0016787">
    <property type="term" value="F:hydrolase activity"/>
    <property type="evidence" value="ECO:0007669"/>
    <property type="project" value="UniProtKB-KW"/>
</dbReference>
<dbReference type="NCBIfam" id="TIGR00250">
    <property type="entry name" value="RNAse_H_YqgF"/>
    <property type="match status" value="1"/>
</dbReference>
<evidence type="ECO:0000313" key="8">
    <source>
        <dbReference type="Proteomes" id="UP001232584"/>
    </source>
</evidence>
<organism evidence="7 8">
    <name type="scientific">Paraclostridium ghonii</name>
    <dbReference type="NCBI Taxonomy" id="29358"/>
    <lineage>
        <taxon>Bacteria</taxon>
        <taxon>Bacillati</taxon>
        <taxon>Bacillota</taxon>
        <taxon>Clostridia</taxon>
        <taxon>Peptostreptococcales</taxon>
        <taxon>Peptostreptococcaceae</taxon>
        <taxon>Paraclostridium</taxon>
    </lineage>
</organism>
<feature type="domain" description="YqgF/RNase H-like" evidence="6">
    <location>
        <begin position="5"/>
        <end position="105"/>
    </location>
</feature>
<accession>A0ABU0N0M2</accession>
<reference evidence="7 8" key="1">
    <citation type="submission" date="2023-07" db="EMBL/GenBank/DDBJ databases">
        <title>Genomic Encyclopedia of Type Strains, Phase IV (KMG-IV): sequencing the most valuable type-strain genomes for metagenomic binning, comparative biology and taxonomic classification.</title>
        <authorList>
            <person name="Goeker M."/>
        </authorList>
    </citation>
    <scope>NUCLEOTIDE SEQUENCE [LARGE SCALE GENOMIC DNA]</scope>
    <source>
        <strain evidence="7 8">DSM 15049</strain>
    </source>
</reference>
<keyword evidence="1 5" id="KW-0963">Cytoplasm</keyword>
<dbReference type="InterPro" id="IPR006641">
    <property type="entry name" value="YqgF/RNaseH-like_dom"/>
</dbReference>
<dbReference type="PANTHER" id="PTHR33317:SF4">
    <property type="entry name" value="POLYNUCLEOTIDYL TRANSFERASE, RIBONUCLEASE H-LIKE SUPERFAMILY PROTEIN"/>
    <property type="match status" value="1"/>
</dbReference>
<protein>
    <recommendedName>
        <fullName evidence="5">Putative pre-16S rRNA nuclease</fullName>
        <ecNumber evidence="5">3.1.-.-</ecNumber>
    </recommendedName>
</protein>
<evidence type="ECO:0000256" key="2">
    <source>
        <dbReference type="ARBA" id="ARBA00022517"/>
    </source>
</evidence>
<gene>
    <name evidence="7" type="ORF">QOZ92_001823</name>
</gene>
<keyword evidence="2 5" id="KW-0690">Ribosome biogenesis</keyword>
<keyword evidence="4 5" id="KW-0378">Hydrolase</keyword>
<dbReference type="SUPFAM" id="SSF53098">
    <property type="entry name" value="Ribonuclease H-like"/>
    <property type="match status" value="1"/>
</dbReference>
<dbReference type="EMBL" id="JAUSWG010000007">
    <property type="protein sequence ID" value="MDQ0556707.1"/>
    <property type="molecule type" value="Genomic_DNA"/>
</dbReference>
<dbReference type="Gene3D" id="3.30.420.140">
    <property type="entry name" value="YqgF/RNase H-like domain"/>
    <property type="match status" value="1"/>
</dbReference>
<comment type="similarity">
    <text evidence="5">Belongs to the YqgF HJR family.</text>
</comment>